<dbReference type="EMBL" id="BBSI01000054">
    <property type="protein sequence ID" value="GAM82007.1"/>
    <property type="molecule type" value="Genomic_DNA"/>
</dbReference>
<protein>
    <submittedName>
        <fullName evidence="1">ABC-type dipeptide transport system, periplasmic component</fullName>
    </submittedName>
</protein>
<reference evidence="1 2" key="1">
    <citation type="submission" date="2015-01" db="EMBL/GenBank/DDBJ databases">
        <title>Lactococcus lactis subsp.lactis JCM 5805 whole genome shotgun sequence.</title>
        <authorList>
            <person name="Fujii T."/>
            <person name="Tomita Y."/>
            <person name="Ikushima S."/>
            <person name="Fujiwara D."/>
        </authorList>
    </citation>
    <scope>NUCLEOTIDE SEQUENCE [LARGE SCALE GENOMIC DNA]</scope>
    <source>
        <strain evidence="1 2">JCM 5805</strain>
    </source>
</reference>
<gene>
    <name evidence="1" type="ORF">JCM5805K_3139</name>
</gene>
<dbReference type="SUPFAM" id="SSF53850">
    <property type="entry name" value="Periplasmic binding protein-like II"/>
    <property type="match status" value="1"/>
</dbReference>
<sequence length="95" mass="10701">MFSAAAPYNFGHFNDSEITKDLNDIDSAKSENLTYRKAAFVKYQEDMNKKAYVIPTNFMLNYTPVNKRVVGMTLDYGAMNTWSEIGVSSAKLATK</sequence>
<comment type="caution">
    <text evidence="1">The sequence shown here is derived from an EMBL/GenBank/DDBJ whole genome shotgun (WGS) entry which is preliminary data.</text>
</comment>
<dbReference type="AlphaFoldDB" id="A0A0B8QY22"/>
<organism evidence="1 2">
    <name type="scientific">Lactococcus lactis subsp. lactis</name>
    <name type="common">Streptococcus lactis</name>
    <dbReference type="NCBI Taxonomy" id="1360"/>
    <lineage>
        <taxon>Bacteria</taxon>
        <taxon>Bacillati</taxon>
        <taxon>Bacillota</taxon>
        <taxon>Bacilli</taxon>
        <taxon>Lactobacillales</taxon>
        <taxon>Streptococcaceae</taxon>
        <taxon>Lactococcus</taxon>
    </lineage>
</organism>
<name>A0A0B8QY22_LACLL</name>
<evidence type="ECO:0000313" key="1">
    <source>
        <dbReference type="EMBL" id="GAM82007.1"/>
    </source>
</evidence>
<accession>A0A0B8QY22</accession>
<proteinExistence type="predicted"/>
<dbReference type="Gene3D" id="3.10.105.10">
    <property type="entry name" value="Dipeptide-binding Protein, Domain 3"/>
    <property type="match status" value="1"/>
</dbReference>
<evidence type="ECO:0000313" key="2">
    <source>
        <dbReference type="Proteomes" id="UP000031847"/>
    </source>
</evidence>
<dbReference type="Proteomes" id="UP000031847">
    <property type="component" value="Unassembled WGS sequence"/>
</dbReference>